<evidence type="ECO:0000256" key="3">
    <source>
        <dbReference type="ARBA" id="ARBA00022553"/>
    </source>
</evidence>
<evidence type="ECO:0000256" key="1">
    <source>
        <dbReference type="ARBA" id="ARBA00001957"/>
    </source>
</evidence>
<dbReference type="PANTHER" id="PTHR45527:SF1">
    <property type="entry name" value="FATTY ACID SYNTHASE"/>
    <property type="match status" value="1"/>
</dbReference>
<dbReference type="CDD" id="cd19543">
    <property type="entry name" value="DCL_NRPS"/>
    <property type="match status" value="1"/>
</dbReference>
<dbReference type="PANTHER" id="PTHR45527">
    <property type="entry name" value="NONRIBOSOMAL PEPTIDE SYNTHETASE"/>
    <property type="match status" value="1"/>
</dbReference>
<dbReference type="NCBIfam" id="TIGR01733">
    <property type="entry name" value="AA-adenyl-dom"/>
    <property type="match status" value="1"/>
</dbReference>
<evidence type="ECO:0000256" key="2">
    <source>
        <dbReference type="ARBA" id="ARBA00022450"/>
    </source>
</evidence>
<dbReference type="Gene3D" id="3.30.559.10">
    <property type="entry name" value="Chloramphenicol acetyltransferase-like domain"/>
    <property type="match status" value="2"/>
</dbReference>
<dbReference type="SUPFAM" id="SSF56801">
    <property type="entry name" value="Acetyl-CoA synthetase-like"/>
    <property type="match status" value="1"/>
</dbReference>
<dbReference type="EMBL" id="BAAAUG010000031">
    <property type="protein sequence ID" value="GAA3097400.1"/>
    <property type="molecule type" value="Genomic_DNA"/>
</dbReference>
<dbReference type="PROSITE" id="PS50075">
    <property type="entry name" value="CARRIER"/>
    <property type="match status" value="1"/>
</dbReference>
<evidence type="ECO:0000313" key="5">
    <source>
        <dbReference type="EMBL" id="GAA3097400.1"/>
    </source>
</evidence>
<keyword evidence="3" id="KW-0597">Phosphoprotein</keyword>
<dbReference type="InterPro" id="IPR036736">
    <property type="entry name" value="ACP-like_sf"/>
</dbReference>
<dbReference type="InterPro" id="IPR025110">
    <property type="entry name" value="AMP-bd_C"/>
</dbReference>
<dbReference type="Pfam" id="PF00668">
    <property type="entry name" value="Condensation"/>
    <property type="match status" value="2"/>
</dbReference>
<dbReference type="PROSITE" id="PS00012">
    <property type="entry name" value="PHOSPHOPANTETHEINE"/>
    <property type="match status" value="1"/>
</dbReference>
<dbReference type="Proteomes" id="UP001501637">
    <property type="component" value="Unassembled WGS sequence"/>
</dbReference>
<comment type="caution">
    <text evidence="5">The sequence shown here is derived from an EMBL/GenBank/DDBJ whole genome shotgun (WGS) entry which is preliminary data.</text>
</comment>
<dbReference type="Gene3D" id="3.30.300.30">
    <property type="match status" value="1"/>
</dbReference>
<keyword evidence="2" id="KW-0596">Phosphopantetheine</keyword>
<accession>A0ABP6MBN8</accession>
<dbReference type="Gene3D" id="3.30.559.30">
    <property type="entry name" value="Nonribosomal peptide synthetase, condensation domain"/>
    <property type="match status" value="1"/>
</dbReference>
<evidence type="ECO:0000259" key="4">
    <source>
        <dbReference type="PROSITE" id="PS50075"/>
    </source>
</evidence>
<proteinExistence type="predicted"/>
<gene>
    <name evidence="5" type="ORF">GCM10010449_21020</name>
</gene>
<dbReference type="InterPro" id="IPR001242">
    <property type="entry name" value="Condensation_dom"/>
</dbReference>
<dbReference type="InterPro" id="IPR006162">
    <property type="entry name" value="Ppantetheine_attach_site"/>
</dbReference>
<feature type="domain" description="Carrier" evidence="4">
    <location>
        <begin position="964"/>
        <end position="1039"/>
    </location>
</feature>
<name>A0ABP6MBN8_9ACTN</name>
<dbReference type="SUPFAM" id="SSF52777">
    <property type="entry name" value="CoA-dependent acyltransferases"/>
    <property type="match status" value="3"/>
</dbReference>
<comment type="cofactor">
    <cofactor evidence="1">
        <name>pantetheine 4'-phosphate</name>
        <dbReference type="ChEBI" id="CHEBI:47942"/>
    </cofactor>
</comment>
<evidence type="ECO:0000313" key="6">
    <source>
        <dbReference type="Proteomes" id="UP001501637"/>
    </source>
</evidence>
<keyword evidence="6" id="KW-1185">Reference proteome</keyword>
<dbReference type="Pfam" id="PF13193">
    <property type="entry name" value="AMP-binding_C"/>
    <property type="match status" value="1"/>
</dbReference>
<dbReference type="InterPro" id="IPR020845">
    <property type="entry name" value="AMP-binding_CS"/>
</dbReference>
<sequence length="1120" mass="120673">MATQSGLQDILPLAPLQEGLLFHSVYDEKATDVYLVQQAIDLEGDLDTAALRAACRTLLARHANLRAAFRYAGLKRPVQMIPHQVALPWEEFDLTGHPEEERAAAADRALEEDRLRRFDLAKPPLMRFTLMRLGTHRFRFVLTNHHILLDGWSKPMLVRELLKLYATKGDDSGLPKVRPFRDYLQWLAKQDRETALTAWRETLAGLDGPTLVAPQPGERTPQVPGRLEAEVDRATYEKLSALARDRALTLNSLVQGAWAVVLGGLTGRDDVVFGTTVSGRPPEIAGIETMVGLFINTLPVRVRLRPDEPLLDTVRRVQDEQTRLQPHQQLGLAEVQRLAGSGELFDTTMVFENYPTDIGAEDDEPGGFRGLTVTAARNRDATHYPLAFVAVGRGGLRLRIDHQPDLIAPELAQAVMDRIVRVLESVAQAPELPLGRLDPLSAPERRAALALGRGATTDVPVTGLPEAFRAQAARAPHAEAVRCGETSLDYAELDERSDQLAHRLIEAGVRTETPVALLMERSAELVVAVLGILKAGGAYVPMRNTDPDERLRQTLTRAGVTLVVTDEANHGRAAGTGAVAVLLSGDDHHEPRTGAPDVSFAADQLAYVMHTSGSTGTPKGVAVTHRDVVELAHDRSFAGGAHTRVLVHSPHAFDASTYEMWVPLLSGGTAVVAPAGDLDADTLGKLIVEHGVSALWLTSGLFQLIADEAPEHLGGVREVWTGGDVVPAASVRRVMAACPDLVVVDGYGPTETTTFAVRHALPAGSEIPAAMPIGTALDNTALRVLDGSLRPVPAGTTGELYVAGAGLARGYWQRAGLTAERFVADPHGPAGTRMYRTGDVVRWNTEGTLDYIGRADAQVKIRGFRIELGEIESVLGAHPAVVQTVVTVREARPGDKRVVAYVVAAQGAAPAPAQLRAHAAAELPDYMVPSAYVVLDALPLTGNGKVDRAALPDPDFGAATSGRAPRTPQEEILCGLFAELLGVPSVGIDDDFFELGGHSLLATRLVSRIRSVLGAELAIRELFEAPTVAALGRRLAEAGGARVALEPAEPRPERVPASFAQRRLWFLHRFEGPSATYNIPFALRLTGDLDEEALRAALADVARRHEALRTVFAEDADGPY</sequence>
<dbReference type="InterPro" id="IPR045851">
    <property type="entry name" value="AMP-bd_C_sf"/>
</dbReference>
<reference evidence="6" key="1">
    <citation type="journal article" date="2019" name="Int. J. Syst. Evol. Microbiol.">
        <title>The Global Catalogue of Microorganisms (GCM) 10K type strain sequencing project: providing services to taxonomists for standard genome sequencing and annotation.</title>
        <authorList>
            <consortium name="The Broad Institute Genomics Platform"/>
            <consortium name="The Broad Institute Genome Sequencing Center for Infectious Disease"/>
            <person name="Wu L."/>
            <person name="Ma J."/>
        </authorList>
    </citation>
    <scope>NUCLEOTIDE SEQUENCE [LARGE SCALE GENOMIC DNA]</scope>
    <source>
        <strain evidence="6">JCM 9092</strain>
    </source>
</reference>
<dbReference type="Pfam" id="PF00501">
    <property type="entry name" value="AMP-binding"/>
    <property type="match status" value="1"/>
</dbReference>
<dbReference type="Pfam" id="PF00550">
    <property type="entry name" value="PP-binding"/>
    <property type="match status" value="1"/>
</dbReference>
<dbReference type="InterPro" id="IPR010071">
    <property type="entry name" value="AA_adenyl_dom"/>
</dbReference>
<dbReference type="InterPro" id="IPR009081">
    <property type="entry name" value="PP-bd_ACP"/>
</dbReference>
<dbReference type="Gene3D" id="2.30.38.10">
    <property type="entry name" value="Luciferase, Domain 3"/>
    <property type="match status" value="1"/>
</dbReference>
<dbReference type="Gene3D" id="3.40.50.980">
    <property type="match status" value="2"/>
</dbReference>
<dbReference type="Gene3D" id="1.10.1200.10">
    <property type="entry name" value="ACP-like"/>
    <property type="match status" value="1"/>
</dbReference>
<protein>
    <recommendedName>
        <fullName evidence="4">Carrier domain-containing protein</fullName>
    </recommendedName>
</protein>
<dbReference type="InterPro" id="IPR023213">
    <property type="entry name" value="CAT-like_dom_sf"/>
</dbReference>
<dbReference type="SUPFAM" id="SSF47336">
    <property type="entry name" value="ACP-like"/>
    <property type="match status" value="1"/>
</dbReference>
<dbReference type="SMART" id="SM00823">
    <property type="entry name" value="PKS_PP"/>
    <property type="match status" value="1"/>
</dbReference>
<organism evidence="5 6">
    <name type="scientific">Streptomyces rectiviolaceus</name>
    <dbReference type="NCBI Taxonomy" id="332591"/>
    <lineage>
        <taxon>Bacteria</taxon>
        <taxon>Bacillati</taxon>
        <taxon>Actinomycetota</taxon>
        <taxon>Actinomycetes</taxon>
        <taxon>Kitasatosporales</taxon>
        <taxon>Streptomycetaceae</taxon>
        <taxon>Streptomyces</taxon>
    </lineage>
</organism>
<dbReference type="PROSITE" id="PS00455">
    <property type="entry name" value="AMP_BINDING"/>
    <property type="match status" value="1"/>
</dbReference>
<dbReference type="CDD" id="cd12117">
    <property type="entry name" value="A_NRPS_Srf_like"/>
    <property type="match status" value="1"/>
</dbReference>
<dbReference type="InterPro" id="IPR000873">
    <property type="entry name" value="AMP-dep_synth/lig_dom"/>
</dbReference>
<dbReference type="InterPro" id="IPR020806">
    <property type="entry name" value="PKS_PP-bd"/>
</dbReference>